<keyword evidence="2" id="KW-1185">Reference proteome</keyword>
<reference evidence="3" key="1">
    <citation type="submission" date="2022-11" db="UniProtKB">
        <authorList>
            <consortium name="WormBaseParasite"/>
        </authorList>
    </citation>
    <scope>IDENTIFICATION</scope>
</reference>
<name>A0A915JP80_ROMCU</name>
<evidence type="ECO:0000313" key="3">
    <source>
        <dbReference type="WBParaSite" id="nRc.2.0.1.t27903-RA"/>
    </source>
</evidence>
<dbReference type="AlphaFoldDB" id="A0A915JP80"/>
<feature type="region of interest" description="Disordered" evidence="1">
    <location>
        <begin position="1"/>
        <end position="47"/>
    </location>
</feature>
<evidence type="ECO:0000256" key="1">
    <source>
        <dbReference type="SAM" id="MobiDB-lite"/>
    </source>
</evidence>
<protein>
    <submittedName>
        <fullName evidence="3">Uncharacterized protein</fullName>
    </submittedName>
</protein>
<evidence type="ECO:0000313" key="2">
    <source>
        <dbReference type="Proteomes" id="UP000887565"/>
    </source>
</evidence>
<feature type="compositionally biased region" description="Basic and acidic residues" evidence="1">
    <location>
        <begin position="22"/>
        <end position="47"/>
    </location>
</feature>
<sequence length="251" mass="28050">SIEPLDDNATLAEIANNLPGTEKLDEVVPENSKDSDPSLKGEIRSEHSSKTWKRDTVVSDSVALRADIPIFAEDILPDCKHLVLLTETQSIANFELCGHFESLKGRSKRYNNIPIPNSPVALAPVLDEDIRSYIEKEKKWLIKKDDRQCNFHQAILECAFPLIAILNEKECGSLDTSFMVNAVQHSLHHLGYILQDTIYDRRYEILKGMGIKSFSFPGISSNPLPIDEPVVQKADVATKLTPPPLFGKNLC</sequence>
<organism evidence="2 3">
    <name type="scientific">Romanomermis culicivorax</name>
    <name type="common">Nematode worm</name>
    <dbReference type="NCBI Taxonomy" id="13658"/>
    <lineage>
        <taxon>Eukaryota</taxon>
        <taxon>Metazoa</taxon>
        <taxon>Ecdysozoa</taxon>
        <taxon>Nematoda</taxon>
        <taxon>Enoplea</taxon>
        <taxon>Dorylaimia</taxon>
        <taxon>Mermithida</taxon>
        <taxon>Mermithoidea</taxon>
        <taxon>Mermithidae</taxon>
        <taxon>Romanomermis</taxon>
    </lineage>
</organism>
<dbReference type="Proteomes" id="UP000887565">
    <property type="component" value="Unplaced"/>
</dbReference>
<dbReference type="WBParaSite" id="nRc.2.0.1.t27903-RA">
    <property type="protein sequence ID" value="nRc.2.0.1.t27903-RA"/>
    <property type="gene ID" value="nRc.2.0.1.g27903"/>
</dbReference>
<proteinExistence type="predicted"/>
<accession>A0A915JP80</accession>